<evidence type="ECO:0008006" key="3">
    <source>
        <dbReference type="Google" id="ProtNLM"/>
    </source>
</evidence>
<reference evidence="1 2" key="1">
    <citation type="submission" date="2016-07" db="EMBL/GenBank/DDBJ databases">
        <title>Complete genome sequence of Altererythrobacter namhicola JCM 16345T, containing esterase-encoding genes.</title>
        <authorList>
            <person name="Cheng H."/>
            <person name="Wu Y.-H."/>
            <person name="Jian S.-L."/>
            <person name="Huo Y.-Y."/>
            <person name="Wang C.-S."/>
            <person name="Xu X.-W."/>
        </authorList>
    </citation>
    <scope>NUCLEOTIDE SEQUENCE [LARGE SCALE GENOMIC DNA]</scope>
    <source>
        <strain evidence="1 2">JCM 16345</strain>
    </source>
</reference>
<dbReference type="InterPro" id="IPR039498">
    <property type="entry name" value="NTP_transf_5"/>
</dbReference>
<dbReference type="RefSeq" id="WP_067785813.1">
    <property type="nucleotide sequence ID" value="NZ_CP016545.1"/>
</dbReference>
<protein>
    <recommendedName>
        <fullName evidence="3">Nucleotidyltransferase</fullName>
    </recommendedName>
</protein>
<evidence type="ECO:0000313" key="1">
    <source>
        <dbReference type="EMBL" id="ANU06917.1"/>
    </source>
</evidence>
<dbReference type="Gene3D" id="3.30.460.40">
    <property type="match status" value="1"/>
</dbReference>
<dbReference type="AlphaFoldDB" id="A0A1C7D636"/>
<dbReference type="EMBL" id="CP016545">
    <property type="protein sequence ID" value="ANU06917.1"/>
    <property type="molecule type" value="Genomic_DNA"/>
</dbReference>
<name>A0A1C7D636_9SPHN</name>
<dbReference type="Proteomes" id="UP000092698">
    <property type="component" value="Chromosome"/>
</dbReference>
<sequence>MIDRSGHSDMTQRALLALLRPDLSASPLTGDQWQDLQAMAREHRLMPLLHAERGADAPIPQMVREEWAAAYRQSALTALAQRRDLLLAVDVLGQAGLDSVCLKGSCLAWQAYPDPALRPNRDIDILVAADRAEEGWHALRASGFAQEEPGTPADPARAPKHLPGLLAPGGTIVELHLHCWEDAAAVGHPMPPRIDERILSGRVQCAADTVPCPAPRDMLAHITVHAAYSNWLDGGPLALIDMAVLAASGDLDWPEVWADAHSGGWAPGLALMLTLADRSRAPGLLEKSGCTLEVAPEILSDAPSLLLQPLGERSGAALMAGGVKGSGGIGERLARARRQGLASWLASRVRRTIGDLANPALRRRASAMKRLGKWLDSAG</sequence>
<organism evidence="1 2">
    <name type="scientific">Paraurantiacibacter namhicola</name>
    <dbReference type="NCBI Taxonomy" id="645517"/>
    <lineage>
        <taxon>Bacteria</taxon>
        <taxon>Pseudomonadati</taxon>
        <taxon>Pseudomonadota</taxon>
        <taxon>Alphaproteobacteria</taxon>
        <taxon>Sphingomonadales</taxon>
        <taxon>Erythrobacteraceae</taxon>
        <taxon>Paraurantiacibacter</taxon>
    </lineage>
</organism>
<proteinExistence type="predicted"/>
<dbReference type="Pfam" id="PF14907">
    <property type="entry name" value="NTP_transf_5"/>
    <property type="match status" value="1"/>
</dbReference>
<dbReference type="KEGG" id="anh:A6F65_00595"/>
<dbReference type="STRING" id="645517.A6F65_00595"/>
<evidence type="ECO:0000313" key="2">
    <source>
        <dbReference type="Proteomes" id="UP000092698"/>
    </source>
</evidence>
<gene>
    <name evidence="1" type="ORF">A6F65_00595</name>
</gene>
<keyword evidence="2" id="KW-1185">Reference proteome</keyword>
<accession>A0A1C7D636</accession>